<dbReference type="EMBL" id="BMFF01000009">
    <property type="protein sequence ID" value="GGD11749.1"/>
    <property type="molecule type" value="Genomic_DNA"/>
</dbReference>
<accession>A0ABQ1Q3M3</accession>
<proteinExistence type="predicted"/>
<evidence type="ECO:0000313" key="2">
    <source>
        <dbReference type="Proteomes" id="UP000638188"/>
    </source>
</evidence>
<sequence>MLVEISDPGLEKGTPEHNLLCDILRAARLPAAPKLLADFRWPLSRNPQVARSAQAASEALQVFMQARLELQQVKSIGCFGAMTGLLASGDPEEAGALKGREEALEELGSGWFAPGLEIILREPEEKARLWQLLKRVMPRWVEA</sequence>
<gene>
    <name evidence="1" type="ORF">GCM10007418_33430</name>
</gene>
<keyword evidence="2" id="KW-1185">Reference proteome</keyword>
<comment type="caution">
    <text evidence="1">The sequence shown here is derived from an EMBL/GenBank/DDBJ whole genome shotgun (WGS) entry which is preliminary data.</text>
</comment>
<dbReference type="Proteomes" id="UP000638188">
    <property type="component" value="Unassembled WGS sequence"/>
</dbReference>
<protein>
    <submittedName>
        <fullName evidence="1">Uncharacterized protein</fullName>
    </submittedName>
</protein>
<name>A0ABQ1Q3M3_9GAMM</name>
<evidence type="ECO:0000313" key="1">
    <source>
        <dbReference type="EMBL" id="GGD11749.1"/>
    </source>
</evidence>
<organism evidence="1 2">
    <name type="scientific">Halopseudomonas salina</name>
    <dbReference type="NCBI Taxonomy" id="1323744"/>
    <lineage>
        <taxon>Bacteria</taxon>
        <taxon>Pseudomonadati</taxon>
        <taxon>Pseudomonadota</taxon>
        <taxon>Gammaproteobacteria</taxon>
        <taxon>Pseudomonadales</taxon>
        <taxon>Pseudomonadaceae</taxon>
        <taxon>Halopseudomonas</taxon>
    </lineage>
</organism>
<reference evidence="2" key="1">
    <citation type="journal article" date="2019" name="Int. J. Syst. Evol. Microbiol.">
        <title>The Global Catalogue of Microorganisms (GCM) 10K type strain sequencing project: providing services to taxonomists for standard genome sequencing and annotation.</title>
        <authorList>
            <consortium name="The Broad Institute Genomics Platform"/>
            <consortium name="The Broad Institute Genome Sequencing Center for Infectious Disease"/>
            <person name="Wu L."/>
            <person name="Ma J."/>
        </authorList>
    </citation>
    <scope>NUCLEOTIDE SEQUENCE [LARGE SCALE GENOMIC DNA]</scope>
    <source>
        <strain evidence="2">CGMCC 1.12482</strain>
    </source>
</reference>